<reference evidence="1" key="1">
    <citation type="submission" date="2021-06" db="EMBL/GenBank/DDBJ databases">
        <title>Parelaphostrongylus tenuis whole genome reference sequence.</title>
        <authorList>
            <person name="Garwood T.J."/>
            <person name="Larsen P.A."/>
            <person name="Fountain-Jones N.M."/>
            <person name="Garbe J.R."/>
            <person name="Macchietto M.G."/>
            <person name="Kania S.A."/>
            <person name="Gerhold R.W."/>
            <person name="Richards J.E."/>
            <person name="Wolf T.M."/>
        </authorList>
    </citation>
    <scope>NUCLEOTIDE SEQUENCE</scope>
    <source>
        <strain evidence="1">MNPRO001-30</strain>
        <tissue evidence="1">Meninges</tissue>
    </source>
</reference>
<dbReference type="AlphaFoldDB" id="A0AAD5MZM8"/>
<proteinExistence type="predicted"/>
<evidence type="ECO:0000313" key="2">
    <source>
        <dbReference type="Proteomes" id="UP001196413"/>
    </source>
</evidence>
<dbReference type="Proteomes" id="UP001196413">
    <property type="component" value="Unassembled WGS sequence"/>
</dbReference>
<protein>
    <submittedName>
        <fullName evidence="1">Uncharacterized protein</fullName>
    </submittedName>
</protein>
<evidence type="ECO:0000313" key="1">
    <source>
        <dbReference type="EMBL" id="KAJ1365328.1"/>
    </source>
</evidence>
<comment type="caution">
    <text evidence="1">The sequence shown here is derived from an EMBL/GenBank/DDBJ whole genome shotgun (WGS) entry which is preliminary data.</text>
</comment>
<name>A0AAD5MZM8_PARTN</name>
<dbReference type="EMBL" id="JAHQIW010005237">
    <property type="protein sequence ID" value="KAJ1365328.1"/>
    <property type="molecule type" value="Genomic_DNA"/>
</dbReference>
<organism evidence="1 2">
    <name type="scientific">Parelaphostrongylus tenuis</name>
    <name type="common">Meningeal worm</name>
    <dbReference type="NCBI Taxonomy" id="148309"/>
    <lineage>
        <taxon>Eukaryota</taxon>
        <taxon>Metazoa</taxon>
        <taxon>Ecdysozoa</taxon>
        <taxon>Nematoda</taxon>
        <taxon>Chromadorea</taxon>
        <taxon>Rhabditida</taxon>
        <taxon>Rhabditina</taxon>
        <taxon>Rhabditomorpha</taxon>
        <taxon>Strongyloidea</taxon>
        <taxon>Metastrongylidae</taxon>
        <taxon>Parelaphostrongylus</taxon>
    </lineage>
</organism>
<accession>A0AAD5MZM8</accession>
<gene>
    <name evidence="1" type="ORF">KIN20_025597</name>
</gene>
<sequence>MQKTIYAAVMVKKYARREEDSTPAPLVTPEPKEIDSNVSEELHAALCELAEVLLDRLLTNNNDEEVGDKADDSMKSSALVTSVVFGDSSLDNEEQCATDNKENMASGQRKYRRRVLHFGELHDIYADGARQEFFDSSSKERYFDQIQNLADRWQKSDRRSYEAELEDCTAAIKAPGRERDEAQATIKRTLDVLHQLHQTIQNGDSSKTTALIGKGQSRMERNMDCRRDAAGLRLYSIHRTCLWLLLTMCEIDHKFFIHVEWFLAREQYVTVNIVQLTKVWDSATIQRKTHIPYMLWRNRSVVCSVF</sequence>
<keyword evidence="2" id="KW-1185">Reference proteome</keyword>